<sequence>MAPSTESPADIPTFAKPLAPYIKSRQDALHIRQALTSYLCSFIVCADGTGQSPVSHDFLPQCTPSEAVTDLKRIPANLTGLRKDYLTALQANVAARKSLKQASDDVAALRRQAVPTKHSDKPADVARPAAGLQDYLQLLRERQRQAKLSDFQKYLYELKTKDAGSLGEPDIAETAHPLMSSISHADEDDTSARGQAGEPVTARVDDLVYELERAVVRARMQLDTERRLFEEVQSRHALRSRASVEEVAPEVKIRALQRTRDELVQWVEERLVSEGDPDEGLIPDLTPEELEETQRRLEHQRSQISEQYTAYLQARQSLLEAASRACQPVTVAREPPQCAAPRTEMVPPSVQGPDPLGVLSWATDALIPLSQRQRALALQRSYVTGLLAKERSSTLRVLHRLSDESHLLPEYPMPARQPRSKYASGARTLGHSPQPVDTAPPDEILEMARAWAFASEAAMSHERDFVQQKLILGNEVARDARTLLGDAYSTLNQDMPQALGNGSTKSTERLKGQFSRRAATQSSRMLDTPNDPNGPWSSLNGRVGDE</sequence>
<dbReference type="PhylomeDB" id="S8AS37"/>
<evidence type="ECO:0000256" key="1">
    <source>
        <dbReference type="SAM" id="MobiDB-lite"/>
    </source>
</evidence>
<reference evidence="2 3" key="1">
    <citation type="journal article" date="2013" name="PLoS ONE">
        <title>Genomic and secretomic analyses reveal unique features of the lignocellulolytic enzyme system of Penicillium decumbens.</title>
        <authorList>
            <person name="Liu G."/>
            <person name="Zhang L."/>
            <person name="Wei X."/>
            <person name="Zou G."/>
            <person name="Qin Y."/>
            <person name="Ma L."/>
            <person name="Li J."/>
            <person name="Zheng H."/>
            <person name="Wang S."/>
            <person name="Wang C."/>
            <person name="Xun L."/>
            <person name="Zhao G.-P."/>
            <person name="Zhou Z."/>
            <person name="Qu Y."/>
        </authorList>
    </citation>
    <scope>NUCLEOTIDE SEQUENCE [LARGE SCALE GENOMIC DNA]</scope>
    <source>
        <strain evidence="3">114-2 / CGMCC 5302</strain>
    </source>
</reference>
<name>S8AS37_PENO1</name>
<evidence type="ECO:0000313" key="2">
    <source>
        <dbReference type="EMBL" id="EPS28823.1"/>
    </source>
</evidence>
<dbReference type="EMBL" id="KB644411">
    <property type="protein sequence ID" value="EPS28823.1"/>
    <property type="molecule type" value="Genomic_DNA"/>
</dbReference>
<proteinExistence type="predicted"/>
<dbReference type="OrthoDB" id="5402392at2759"/>
<protein>
    <submittedName>
        <fullName evidence="2">Uncharacterized protein</fullName>
    </submittedName>
</protein>
<feature type="region of interest" description="Disordered" evidence="1">
    <location>
        <begin position="495"/>
        <end position="546"/>
    </location>
</feature>
<dbReference type="Proteomes" id="UP000019376">
    <property type="component" value="Unassembled WGS sequence"/>
</dbReference>
<feature type="compositionally biased region" description="Polar residues" evidence="1">
    <location>
        <begin position="495"/>
        <end position="505"/>
    </location>
</feature>
<evidence type="ECO:0000313" key="3">
    <source>
        <dbReference type="Proteomes" id="UP000019376"/>
    </source>
</evidence>
<keyword evidence="3" id="KW-1185">Reference proteome</keyword>
<dbReference type="AlphaFoldDB" id="S8AS37"/>
<accession>S8AS37</accession>
<organism evidence="2 3">
    <name type="scientific">Penicillium oxalicum (strain 114-2 / CGMCC 5302)</name>
    <name type="common">Penicillium decumbens</name>
    <dbReference type="NCBI Taxonomy" id="933388"/>
    <lineage>
        <taxon>Eukaryota</taxon>
        <taxon>Fungi</taxon>
        <taxon>Dikarya</taxon>
        <taxon>Ascomycota</taxon>
        <taxon>Pezizomycotina</taxon>
        <taxon>Eurotiomycetes</taxon>
        <taxon>Eurotiomycetidae</taxon>
        <taxon>Eurotiales</taxon>
        <taxon>Aspergillaceae</taxon>
        <taxon>Penicillium</taxon>
    </lineage>
</organism>
<dbReference type="eggNOG" id="ENOG502S94T">
    <property type="taxonomic scope" value="Eukaryota"/>
</dbReference>
<gene>
    <name evidence="2" type="ORF">PDE_03769</name>
</gene>
<dbReference type="HOGENOM" id="CLU_036914_0_0_1"/>